<sequence>MNDISKDEMRERLGNIEQIRDLLFGSQVREFEKRFNELESSLSSYQQEMRDRLNQLTDDMTTELRATVDSLEKKLNISA</sequence>
<organism evidence="1 2">
    <name type="scientific">Desertifilum tharense IPPAS B-1220</name>
    <dbReference type="NCBI Taxonomy" id="1781255"/>
    <lineage>
        <taxon>Bacteria</taxon>
        <taxon>Bacillati</taxon>
        <taxon>Cyanobacteriota</taxon>
        <taxon>Cyanophyceae</taxon>
        <taxon>Desertifilales</taxon>
        <taxon>Desertifilaceae</taxon>
        <taxon>Desertifilum</taxon>
    </lineage>
</organism>
<dbReference type="Proteomes" id="UP000095472">
    <property type="component" value="Chromosome"/>
</dbReference>
<proteinExistence type="predicted"/>
<name>A0ACD5GR41_9CYAN</name>
<protein>
    <submittedName>
        <fullName evidence="1">Uncharacterized protein</fullName>
    </submittedName>
</protein>
<reference evidence="1 2" key="1">
    <citation type="journal article" date="2016" name="Genome Announc.">
        <title>Draft Genome Sequence of the Thermotolerant Cyanobacterium Desertifilum sp. IPPAS B-1220.</title>
        <authorList>
            <person name="Mironov K.S."/>
            <person name="Sinetova M.A."/>
            <person name="Bolatkhan K."/>
            <person name="Zayadan B.K."/>
            <person name="Ustinova V.V."/>
            <person name="Kupriyanova E.V."/>
            <person name="Skrypnik A.N."/>
            <person name="Gogoleva N.E."/>
            <person name="Gogolev Y.V."/>
            <person name="Los D.A."/>
        </authorList>
    </citation>
    <scope>NUCLEOTIDE SEQUENCE [LARGE SCALE GENOMIC DNA]</scope>
    <source>
        <strain evidence="1 2">IPPAS B-1220</strain>
    </source>
</reference>
<evidence type="ECO:0000313" key="1">
    <source>
        <dbReference type="EMBL" id="XPM63109.1"/>
    </source>
</evidence>
<keyword evidence="2" id="KW-1185">Reference proteome</keyword>
<evidence type="ECO:0000313" key="2">
    <source>
        <dbReference type="Proteomes" id="UP000095472"/>
    </source>
</evidence>
<gene>
    <name evidence="1" type="ORF">BH720_027380</name>
</gene>
<dbReference type="EMBL" id="CP182909">
    <property type="protein sequence ID" value="XPM63109.1"/>
    <property type="molecule type" value="Genomic_DNA"/>
</dbReference>
<accession>A0ACD5GR41</accession>